<dbReference type="EMBL" id="AP011947">
    <property type="protein sequence ID" value="BAM40641.1"/>
    <property type="molecule type" value="Genomic_DNA"/>
</dbReference>
<proteinExistence type="predicted"/>
<protein>
    <submittedName>
        <fullName evidence="1">Uncharacterized protein</fullName>
    </submittedName>
</protein>
<evidence type="ECO:0000313" key="1">
    <source>
        <dbReference type="EMBL" id="BAM40641.1"/>
    </source>
</evidence>
<dbReference type="AlphaFoldDB" id="J4C3L3"/>
<dbReference type="Proteomes" id="UP000003786">
    <property type="component" value="Chromosome 2"/>
</dbReference>
<organism evidence="1 2">
    <name type="scientific">Theileria orientalis strain Shintoku</name>
    <dbReference type="NCBI Taxonomy" id="869250"/>
    <lineage>
        <taxon>Eukaryota</taxon>
        <taxon>Sar</taxon>
        <taxon>Alveolata</taxon>
        <taxon>Apicomplexa</taxon>
        <taxon>Aconoidasida</taxon>
        <taxon>Piroplasmida</taxon>
        <taxon>Theileriidae</taxon>
        <taxon>Theileria</taxon>
    </lineage>
</organism>
<sequence>MSFVSKLGFDKFSYNGPHLLHNCGIEQFIQVKITGKYHQTSYLVPGRYRSGQHKNPLQKYKKYINKRRLQVLSLFPSVMNWHNWLKLPKAKPSATPSILPPPVHTPLGGRPRDTPYSEALWPFTWLAWPFISISISSSVLLSSVVSSSVLKSKSISTPP</sequence>
<accession>J4C3L3</accession>
<dbReference type="KEGG" id="tot:TOT_020000895"/>
<evidence type="ECO:0000313" key="2">
    <source>
        <dbReference type="Proteomes" id="UP000003786"/>
    </source>
</evidence>
<keyword evidence="2" id="KW-1185">Reference proteome</keyword>
<gene>
    <name evidence="1" type="ORF">TOT_020000895</name>
</gene>
<name>J4C3L3_THEOR</name>
<dbReference type="VEuPathDB" id="PiroplasmaDB:TOT_020000895"/>
<dbReference type="GeneID" id="20715007"/>
<dbReference type="RefSeq" id="XP_009690942.1">
    <property type="nucleotide sequence ID" value="XM_009692647.1"/>
</dbReference>
<reference evidence="1 2" key="1">
    <citation type="journal article" date="2012" name="MBio">
        <title>Comparative genome analysis of three eukaryotic parasites with differing abilities to transform leukocytes reveals key mediators of Theileria-induced leukocyte transformation.</title>
        <authorList>
            <person name="Hayashida K."/>
            <person name="Hara Y."/>
            <person name="Abe T."/>
            <person name="Yamasaki C."/>
            <person name="Toyoda A."/>
            <person name="Kosuge T."/>
            <person name="Suzuki Y."/>
            <person name="Sato Y."/>
            <person name="Kawashima S."/>
            <person name="Katayama T."/>
            <person name="Wakaguri H."/>
            <person name="Inoue N."/>
            <person name="Homma K."/>
            <person name="Tada-Umezaki M."/>
            <person name="Yagi Y."/>
            <person name="Fujii Y."/>
            <person name="Habara T."/>
            <person name="Kanehisa M."/>
            <person name="Watanabe H."/>
            <person name="Ito K."/>
            <person name="Gojobori T."/>
            <person name="Sugawara H."/>
            <person name="Imanishi T."/>
            <person name="Weir W."/>
            <person name="Gardner M."/>
            <person name="Pain A."/>
            <person name="Shiels B."/>
            <person name="Hattori M."/>
            <person name="Nene V."/>
            <person name="Sugimoto C."/>
        </authorList>
    </citation>
    <scope>NUCLEOTIDE SEQUENCE [LARGE SCALE GENOMIC DNA]</scope>
    <source>
        <strain evidence="1 2">Shintoku</strain>
    </source>
</reference>